<dbReference type="SUPFAM" id="SSF51735">
    <property type="entry name" value="NAD(P)-binding Rossmann-fold domains"/>
    <property type="match status" value="1"/>
</dbReference>
<evidence type="ECO:0000256" key="1">
    <source>
        <dbReference type="ARBA" id="ARBA00006484"/>
    </source>
</evidence>
<proteinExistence type="inferred from homology"/>
<organism evidence="4 5">
    <name type="scientific">Lutimaribacter saemankumensis</name>
    <dbReference type="NCBI Taxonomy" id="490829"/>
    <lineage>
        <taxon>Bacteria</taxon>
        <taxon>Pseudomonadati</taxon>
        <taxon>Pseudomonadota</taxon>
        <taxon>Alphaproteobacteria</taxon>
        <taxon>Rhodobacterales</taxon>
        <taxon>Roseobacteraceae</taxon>
        <taxon>Lutimaribacter</taxon>
    </lineage>
</organism>
<dbReference type="STRING" id="490829.SAMN05421850_10744"/>
<accession>A0A1G8PZ27</accession>
<keyword evidence="5" id="KW-1185">Reference proteome</keyword>
<comment type="similarity">
    <text evidence="1">Belongs to the short-chain dehydrogenases/reductases (SDR) family.</text>
</comment>
<dbReference type="PANTHER" id="PTHR43391:SF26">
    <property type="entry name" value="BLL7251 PROTEIN"/>
    <property type="match status" value="1"/>
</dbReference>
<name>A0A1G8PZ27_9RHOB</name>
<dbReference type="InterPro" id="IPR036291">
    <property type="entry name" value="NAD(P)-bd_dom_sf"/>
</dbReference>
<dbReference type="PANTHER" id="PTHR43391">
    <property type="entry name" value="RETINOL DEHYDROGENASE-RELATED"/>
    <property type="match status" value="1"/>
</dbReference>
<dbReference type="OrthoDB" id="210852at2"/>
<evidence type="ECO:0000313" key="4">
    <source>
        <dbReference type="EMBL" id="SDI97638.1"/>
    </source>
</evidence>
<dbReference type="PRINTS" id="PR00081">
    <property type="entry name" value="GDHRDH"/>
</dbReference>
<evidence type="ECO:0000256" key="2">
    <source>
        <dbReference type="ARBA" id="ARBA00023002"/>
    </source>
</evidence>
<dbReference type="InterPro" id="IPR002347">
    <property type="entry name" value="SDR_fam"/>
</dbReference>
<gene>
    <name evidence="4" type="ORF">SAMN05421850_10744</name>
</gene>
<dbReference type="PROSITE" id="PS00061">
    <property type="entry name" value="ADH_SHORT"/>
    <property type="match status" value="1"/>
</dbReference>
<keyword evidence="2" id="KW-0560">Oxidoreductase</keyword>
<dbReference type="InterPro" id="IPR020904">
    <property type="entry name" value="Sc_DH/Rdtase_CS"/>
</dbReference>
<dbReference type="Proteomes" id="UP000199340">
    <property type="component" value="Unassembled WGS sequence"/>
</dbReference>
<dbReference type="AlphaFoldDB" id="A0A1G8PZ27"/>
<evidence type="ECO:0000313" key="5">
    <source>
        <dbReference type="Proteomes" id="UP000199340"/>
    </source>
</evidence>
<dbReference type="CDD" id="cd05233">
    <property type="entry name" value="SDR_c"/>
    <property type="match status" value="1"/>
</dbReference>
<feature type="domain" description="Ketoreductase" evidence="3">
    <location>
        <begin position="6"/>
        <end position="186"/>
    </location>
</feature>
<dbReference type="SMART" id="SM00822">
    <property type="entry name" value="PKS_KR"/>
    <property type="match status" value="1"/>
</dbReference>
<evidence type="ECO:0000259" key="3">
    <source>
        <dbReference type="SMART" id="SM00822"/>
    </source>
</evidence>
<dbReference type="Pfam" id="PF00106">
    <property type="entry name" value="adh_short"/>
    <property type="match status" value="1"/>
</dbReference>
<reference evidence="4 5" key="1">
    <citation type="submission" date="2016-10" db="EMBL/GenBank/DDBJ databases">
        <authorList>
            <person name="de Groot N.N."/>
        </authorList>
    </citation>
    <scope>NUCLEOTIDE SEQUENCE [LARGE SCALE GENOMIC DNA]</scope>
    <source>
        <strain evidence="4 5">DSM 28010</strain>
    </source>
</reference>
<dbReference type="Gene3D" id="3.40.50.720">
    <property type="entry name" value="NAD(P)-binding Rossmann-like Domain"/>
    <property type="match status" value="1"/>
</dbReference>
<dbReference type="GO" id="GO:0016491">
    <property type="term" value="F:oxidoreductase activity"/>
    <property type="evidence" value="ECO:0007669"/>
    <property type="project" value="UniProtKB-KW"/>
</dbReference>
<protein>
    <submittedName>
        <fullName evidence="4">Short-chain dehydrogenase</fullName>
    </submittedName>
</protein>
<dbReference type="EMBL" id="FNEB01000007">
    <property type="protein sequence ID" value="SDI97638.1"/>
    <property type="molecule type" value="Genomic_DNA"/>
</dbReference>
<sequence>MQIAGRIAIVTGGAQGIGAALVRALKDAGAARVISADLREHETDGADECVVCDVSRQDAIEAMIDHVETTHGPVDLMCSNAGILTGKDSTFDNIAFAETEVWDQAWAVNVMAHVHAARHLIPKMKSRGGGYFLHTASAAGLLNQVGSAVYGVTKHAAVGFAEALAFGHRDDGIGVSVLCPQGVDTEMVRDAENNPAVLDGILPPAQVAQECIEAIESNRFLVLPHKEVAAYMKVKAENYDRWIAGMAKLQRAMKPES</sequence>
<dbReference type="RefSeq" id="WP_090029213.1">
    <property type="nucleotide sequence ID" value="NZ_FNEB01000007.1"/>
</dbReference>
<dbReference type="InterPro" id="IPR057326">
    <property type="entry name" value="KR_dom"/>
</dbReference>